<evidence type="ECO:0000313" key="3">
    <source>
        <dbReference type="Proteomes" id="UP000707206"/>
    </source>
</evidence>
<protein>
    <recommendedName>
        <fullName evidence="1">Calcineurin-like phosphoesterase domain-containing protein</fullName>
    </recommendedName>
</protein>
<comment type="caution">
    <text evidence="2">The sequence shown here is derived from an EMBL/GenBank/DDBJ whole genome shotgun (WGS) entry which is preliminary data.</text>
</comment>
<dbReference type="RefSeq" id="WP_152574679.1">
    <property type="nucleotide sequence ID" value="NZ_VIKU02000003.1"/>
</dbReference>
<dbReference type="InterPro" id="IPR029052">
    <property type="entry name" value="Metallo-depent_PP-like"/>
</dbReference>
<gene>
    <name evidence="2" type="ORF">FK220_012585</name>
</gene>
<evidence type="ECO:0000259" key="1">
    <source>
        <dbReference type="Pfam" id="PF00149"/>
    </source>
</evidence>
<dbReference type="Gene3D" id="3.60.21.10">
    <property type="match status" value="1"/>
</dbReference>
<dbReference type="SUPFAM" id="SSF56300">
    <property type="entry name" value="Metallo-dependent phosphatases"/>
    <property type="match status" value="1"/>
</dbReference>
<keyword evidence="3" id="KW-1185">Reference proteome</keyword>
<name>A0A967E7F0_9FLAO</name>
<reference evidence="2" key="2">
    <citation type="submission" date="2020-03" db="EMBL/GenBank/DDBJ databases">
        <title>Flavobacteriaceae bacterium strain TP-CH-4, a member of the family Flavobacteriaceae isolated from a deep-sea seamount.</title>
        <authorList>
            <person name="Zhang D.-C."/>
        </authorList>
    </citation>
    <scope>NUCLEOTIDE SEQUENCE</scope>
    <source>
        <strain evidence="2">TP-CH-4</strain>
    </source>
</reference>
<dbReference type="PANTHER" id="PTHR46546:SF4">
    <property type="entry name" value="SHEWANELLA-LIKE PROTEIN PHOSPHATASE 1"/>
    <property type="match status" value="1"/>
</dbReference>
<dbReference type="EMBL" id="VIKU02000003">
    <property type="protein sequence ID" value="NHF60184.1"/>
    <property type="molecule type" value="Genomic_DNA"/>
</dbReference>
<accession>A0A967E7F0</accession>
<dbReference type="PANTHER" id="PTHR46546">
    <property type="entry name" value="SHEWANELLA-LIKE PROTEIN PHOSPHATASE 1"/>
    <property type="match status" value="1"/>
</dbReference>
<evidence type="ECO:0000313" key="2">
    <source>
        <dbReference type="EMBL" id="NHF60184.1"/>
    </source>
</evidence>
<organism evidence="2 3">
    <name type="scientific">Pelagihabitans pacificus</name>
    <dbReference type="NCBI Taxonomy" id="2696054"/>
    <lineage>
        <taxon>Bacteria</taxon>
        <taxon>Pseudomonadati</taxon>
        <taxon>Bacteroidota</taxon>
        <taxon>Flavobacteriia</taxon>
        <taxon>Flavobacteriales</taxon>
        <taxon>Flavobacteriaceae</taxon>
        <taxon>Pelagihabitans</taxon>
    </lineage>
</organism>
<reference evidence="2" key="1">
    <citation type="submission" date="2019-07" db="EMBL/GenBank/DDBJ databases">
        <authorList>
            <person name="De-Chao Zhang Q."/>
        </authorList>
    </citation>
    <scope>NUCLEOTIDE SEQUENCE</scope>
    <source>
        <strain evidence="2">TP-CH-4</strain>
    </source>
</reference>
<proteinExistence type="predicted"/>
<dbReference type="Pfam" id="PF00149">
    <property type="entry name" value="Metallophos"/>
    <property type="match status" value="1"/>
</dbReference>
<dbReference type="GO" id="GO:0016787">
    <property type="term" value="F:hydrolase activity"/>
    <property type="evidence" value="ECO:0007669"/>
    <property type="project" value="InterPro"/>
</dbReference>
<sequence length="391" mass="45190">MKKRILRYFKHIFGTLLILLIAALYILIAEDGGIHYGDNDLKMNWDNEGPYVFYENDSIVSVQYIKGNQKEGFYVNKEKYSSTTAIPLACYFALDDTSFKFSIDNRSIETPKATYQDDEKILAISDIESGFKSFRDFLIHSQVIDEQLQWTFGKGHLVLVGDFVDRGFSTTQVLWFIYKLEQDAKNQGGMVHFILGNHEIKNLQGNHEAASLKYNYVSAILGKQQYDLYGGNSFLGRWLESKNTIERINGHLFVHGGIHPDVANANVTIEDVNKIVRANYRNPFYPKREKSTEQLLISTFKGPSWYRGYFKEDITLDEVEKGLDNFNAKDVIVGHTIQKKITKQFEGKVLGIDVQHPKDYHKNWPNRKSEGLLIENETYYRVFDDGERKKI</sequence>
<dbReference type="AlphaFoldDB" id="A0A967E7F0"/>
<feature type="domain" description="Calcineurin-like phosphoesterase" evidence="1">
    <location>
        <begin position="120"/>
        <end position="336"/>
    </location>
</feature>
<dbReference type="Proteomes" id="UP000707206">
    <property type="component" value="Unassembled WGS sequence"/>
</dbReference>
<dbReference type="InterPro" id="IPR004843">
    <property type="entry name" value="Calcineurin-like_PHP"/>
</dbReference>